<evidence type="ECO:0000259" key="1">
    <source>
        <dbReference type="Pfam" id="PF02698"/>
    </source>
</evidence>
<dbReference type="EMBL" id="JACKXD010000002">
    <property type="protein sequence ID" value="MBB6645913.1"/>
    <property type="molecule type" value="Genomic_DNA"/>
</dbReference>
<evidence type="ECO:0000313" key="3">
    <source>
        <dbReference type="Proteomes" id="UP000546257"/>
    </source>
</evidence>
<dbReference type="InterPro" id="IPR051599">
    <property type="entry name" value="Cell_Envelope_Assoc"/>
</dbReference>
<accession>A0A7J9SHR8</accession>
<dbReference type="Proteomes" id="UP000546257">
    <property type="component" value="Unassembled WGS sequence"/>
</dbReference>
<protein>
    <submittedName>
        <fullName evidence="2">YdcF family protein</fullName>
    </submittedName>
</protein>
<dbReference type="Pfam" id="PF02698">
    <property type="entry name" value="DUF218"/>
    <property type="match status" value="1"/>
</dbReference>
<organism evidence="2 3">
    <name type="scientific">Halobellus ruber</name>
    <dbReference type="NCBI Taxonomy" id="2761102"/>
    <lineage>
        <taxon>Archaea</taxon>
        <taxon>Methanobacteriati</taxon>
        <taxon>Methanobacteriota</taxon>
        <taxon>Stenosarchaea group</taxon>
        <taxon>Halobacteria</taxon>
        <taxon>Halobacteriales</taxon>
        <taxon>Haloferacaceae</taxon>
        <taxon>Halobellus</taxon>
    </lineage>
</organism>
<dbReference type="Gene3D" id="3.40.50.620">
    <property type="entry name" value="HUPs"/>
    <property type="match status" value="1"/>
</dbReference>
<dbReference type="GO" id="GO:0005886">
    <property type="term" value="C:plasma membrane"/>
    <property type="evidence" value="ECO:0007669"/>
    <property type="project" value="TreeGrafter"/>
</dbReference>
<dbReference type="CDD" id="cd06259">
    <property type="entry name" value="YdcF-like"/>
    <property type="match status" value="1"/>
</dbReference>
<dbReference type="InterPro" id="IPR003848">
    <property type="entry name" value="DUF218"/>
</dbReference>
<dbReference type="AlphaFoldDB" id="A0A7J9SHR8"/>
<feature type="domain" description="DUF218" evidence="1">
    <location>
        <begin position="2"/>
        <end position="119"/>
    </location>
</feature>
<name>A0A7J9SHR8_9EURY</name>
<proteinExistence type="predicted"/>
<comment type="caution">
    <text evidence="2">The sequence shown here is derived from an EMBL/GenBank/DDBJ whole genome shotgun (WGS) entry which is preliminary data.</text>
</comment>
<dbReference type="PANTHER" id="PTHR30336:SF20">
    <property type="entry name" value="DUF218 DOMAIN-CONTAINING PROTEIN"/>
    <property type="match status" value="1"/>
</dbReference>
<gene>
    <name evidence="2" type="ORF">H5V44_06360</name>
</gene>
<evidence type="ECO:0000313" key="2">
    <source>
        <dbReference type="EMBL" id="MBB6645913.1"/>
    </source>
</evidence>
<dbReference type="InterPro" id="IPR014729">
    <property type="entry name" value="Rossmann-like_a/b/a_fold"/>
</dbReference>
<dbReference type="PANTHER" id="PTHR30336">
    <property type="entry name" value="INNER MEMBRANE PROTEIN, PROBABLE PERMEASE"/>
    <property type="match status" value="1"/>
</dbReference>
<keyword evidence="3" id="KW-1185">Reference proteome</keyword>
<sequence length="187" mass="20897">MVVVVLGNRLRSSDIHEHLRGRVKLGIDLLRELDTETLVVTGGQTNPDVETTESAVMREYAVERGVDPNNILTEPRGKDTIGNAYFSRRAIEGRTDESTVRVATSCYHVARAVYIFECCFGDGYDVSAPDCYDSNVPTEELDEDESISLNRQFFAPIEPGDLATIRDRMIETHDLYDASDFADELDA</sequence>
<dbReference type="RefSeq" id="WP_185192277.1">
    <property type="nucleotide sequence ID" value="NZ_JACKXD010000002.1"/>
</dbReference>
<reference evidence="2 3" key="1">
    <citation type="submission" date="2020-08" db="EMBL/GenBank/DDBJ databases">
        <authorList>
            <person name="Seo M.-J."/>
        </authorList>
    </citation>
    <scope>NUCLEOTIDE SEQUENCE [LARGE SCALE GENOMIC DNA]</scope>
    <source>
        <strain evidence="2 3">MBLA0160</strain>
    </source>
</reference>